<accession>A0A5B0WZP2</accession>
<dbReference type="Pfam" id="PF12514">
    <property type="entry name" value="DUF3718"/>
    <property type="match status" value="1"/>
</dbReference>
<dbReference type="EMBL" id="VTUX01000003">
    <property type="protein sequence ID" value="KAA1192486.1"/>
    <property type="molecule type" value="Genomic_DNA"/>
</dbReference>
<organism evidence="1 2">
    <name type="scientific">Pseudohalioglobus sediminis</name>
    <dbReference type="NCBI Taxonomy" id="2606449"/>
    <lineage>
        <taxon>Bacteria</taxon>
        <taxon>Pseudomonadati</taxon>
        <taxon>Pseudomonadota</taxon>
        <taxon>Gammaproteobacteria</taxon>
        <taxon>Cellvibrionales</taxon>
        <taxon>Halieaceae</taxon>
        <taxon>Pseudohalioglobus</taxon>
    </lineage>
</organism>
<evidence type="ECO:0000313" key="1">
    <source>
        <dbReference type="EMBL" id="KAA1192486.1"/>
    </source>
</evidence>
<dbReference type="AlphaFoldDB" id="A0A5B0WZP2"/>
<proteinExistence type="predicted"/>
<protein>
    <recommendedName>
        <fullName evidence="3">DUF3718 domain-containing protein</fullName>
    </recommendedName>
</protein>
<evidence type="ECO:0000313" key="2">
    <source>
        <dbReference type="Proteomes" id="UP000323708"/>
    </source>
</evidence>
<dbReference type="InterPro" id="IPR022193">
    <property type="entry name" value="DUF3718"/>
</dbReference>
<evidence type="ECO:0008006" key="3">
    <source>
        <dbReference type="Google" id="ProtNLM"/>
    </source>
</evidence>
<sequence>MCNQTVVNTIRTLVLVGVVSTPAWADEQVRIVYKGEGSAEAVCMSIARDSVADLRKAFRQGRTQRLERSHLLYECNRLALDEFAFSMNADSVSTYLAPMFGNEGRVTVEQVGSIQE</sequence>
<keyword evidence="2" id="KW-1185">Reference proteome</keyword>
<comment type="caution">
    <text evidence="1">The sequence shown here is derived from an EMBL/GenBank/DDBJ whole genome shotgun (WGS) entry which is preliminary data.</text>
</comment>
<gene>
    <name evidence="1" type="ORF">F0M18_07390</name>
</gene>
<dbReference type="Proteomes" id="UP000323708">
    <property type="component" value="Unassembled WGS sequence"/>
</dbReference>
<reference evidence="1 2" key="1">
    <citation type="submission" date="2019-09" db="EMBL/GenBank/DDBJ databases">
        <authorList>
            <person name="Chen X.-Y."/>
        </authorList>
    </citation>
    <scope>NUCLEOTIDE SEQUENCE [LARGE SCALE GENOMIC DNA]</scope>
    <source>
        <strain evidence="1 2">NY5</strain>
    </source>
</reference>
<name>A0A5B0WZP2_9GAMM</name>
<dbReference type="RefSeq" id="WP_149610779.1">
    <property type="nucleotide sequence ID" value="NZ_VTUX01000003.1"/>
</dbReference>